<evidence type="ECO:0000313" key="2">
    <source>
        <dbReference type="Proteomes" id="UP001208649"/>
    </source>
</evidence>
<keyword evidence="2" id="KW-1185">Reference proteome</keyword>
<comment type="caution">
    <text evidence="1">The sequence shown here is derived from an EMBL/GenBank/DDBJ whole genome shotgun (WGS) entry which is preliminary data.</text>
</comment>
<dbReference type="EMBL" id="JAOTEM010000001">
    <property type="protein sequence ID" value="MCU7616818.1"/>
    <property type="molecule type" value="Genomic_DNA"/>
</dbReference>
<proteinExistence type="predicted"/>
<protein>
    <submittedName>
        <fullName evidence="1">Uncharacterized protein</fullName>
    </submittedName>
</protein>
<evidence type="ECO:0000313" key="1">
    <source>
        <dbReference type="EMBL" id="MCU7616818.1"/>
    </source>
</evidence>
<name>A0ABT2W3N6_9FLAO</name>
<sequence>MSLSFFYLAGWINNYSGGFNSATGNFRTVSFLNYDWKIDEQKLHSFDVLLKHSIKILKESKLENDLIINYFEEKKGASLQSVNLVNSLIDFFFNIGTPIINDQFNFSTSIFSAIDSNDKNSLPFLERINFLLGVLHSNSEENIFNFHNDYPKCLLTHSVLKSLAEEDDKIFMESYFKTPHTDRIIIDQKSPLFKYINKMTKKF</sequence>
<dbReference type="RefSeq" id="WP_263002244.1">
    <property type="nucleotide sequence ID" value="NZ_JAOTEM010000001.1"/>
</dbReference>
<reference evidence="2" key="1">
    <citation type="submission" date="2023-07" db="EMBL/GenBank/DDBJ databases">
        <title>Chryseobacterium sp. strain PBS4-4 Genome sequencing and assembly.</title>
        <authorList>
            <person name="Jung Y."/>
        </authorList>
    </citation>
    <scope>NUCLEOTIDE SEQUENCE [LARGE SCALE GENOMIC DNA]</scope>
    <source>
        <strain evidence="2">PBS4-4</strain>
    </source>
</reference>
<organism evidence="1 2">
    <name type="scientific">Chryseobacterium edaphi</name>
    <dbReference type="NCBI Taxonomy" id="2976532"/>
    <lineage>
        <taxon>Bacteria</taxon>
        <taxon>Pseudomonadati</taxon>
        <taxon>Bacteroidota</taxon>
        <taxon>Flavobacteriia</taxon>
        <taxon>Flavobacteriales</taxon>
        <taxon>Weeksellaceae</taxon>
        <taxon>Chryseobacterium group</taxon>
        <taxon>Chryseobacterium</taxon>
    </lineage>
</organism>
<accession>A0ABT2W3N6</accession>
<dbReference type="Proteomes" id="UP001208649">
    <property type="component" value="Unassembled WGS sequence"/>
</dbReference>
<gene>
    <name evidence="1" type="ORF">NZ698_06375</name>
</gene>